<dbReference type="InterPro" id="IPR008030">
    <property type="entry name" value="NmrA-like"/>
</dbReference>
<dbReference type="InterPro" id="IPR052718">
    <property type="entry name" value="NmrA-type_oxidoreductase"/>
</dbReference>
<accession>A0A1Y1V8A3</accession>
<protein>
    <submittedName>
        <fullName evidence="2">NAD(P)-binding protein</fullName>
    </submittedName>
</protein>
<dbReference type="SUPFAM" id="SSF51735">
    <property type="entry name" value="NAD(P)-binding Rossmann-fold domains"/>
    <property type="match status" value="1"/>
</dbReference>
<dbReference type="OrthoDB" id="3358371at2759"/>
<reference evidence="2 3" key="2">
    <citation type="submission" date="2016-08" db="EMBL/GenBank/DDBJ databases">
        <title>Pervasive Adenine N6-methylation of Active Genes in Fungi.</title>
        <authorList>
            <consortium name="DOE Joint Genome Institute"/>
            <person name="Mondo S.J."/>
            <person name="Dannebaum R.O."/>
            <person name="Kuo R.C."/>
            <person name="Labutti K."/>
            <person name="Haridas S."/>
            <person name="Kuo A."/>
            <person name="Salamov A."/>
            <person name="Ahrendt S.R."/>
            <person name="Lipzen A."/>
            <person name="Sullivan W."/>
            <person name="Andreopoulos W.B."/>
            <person name="Clum A."/>
            <person name="Lindquist E."/>
            <person name="Daum C."/>
            <person name="Ramamoorthy G.K."/>
            <person name="Gryganskyi A."/>
            <person name="Culley D."/>
            <person name="Magnuson J.K."/>
            <person name="James T.Y."/>
            <person name="O'Malley M.A."/>
            <person name="Stajich J.E."/>
            <person name="Spatafora J.W."/>
            <person name="Visel A."/>
            <person name="Grigoriev I.V."/>
        </authorList>
    </citation>
    <scope>NUCLEOTIDE SEQUENCE [LARGE SCALE GENOMIC DNA]</scope>
    <source>
        <strain evidence="3">finn</strain>
    </source>
</reference>
<dbReference type="InterPro" id="IPR036291">
    <property type="entry name" value="NAD(P)-bd_dom_sf"/>
</dbReference>
<dbReference type="Pfam" id="PF05368">
    <property type="entry name" value="NmrA"/>
    <property type="match status" value="1"/>
</dbReference>
<dbReference type="Gene3D" id="3.90.25.10">
    <property type="entry name" value="UDP-galactose 4-epimerase, domain 1"/>
    <property type="match status" value="1"/>
</dbReference>
<evidence type="ECO:0000259" key="1">
    <source>
        <dbReference type="Pfam" id="PF05368"/>
    </source>
</evidence>
<gene>
    <name evidence="2" type="ORF">BCR36DRAFT_583730</name>
</gene>
<evidence type="ECO:0000313" key="2">
    <source>
        <dbReference type="EMBL" id="ORX49659.1"/>
    </source>
</evidence>
<evidence type="ECO:0000313" key="3">
    <source>
        <dbReference type="Proteomes" id="UP000193719"/>
    </source>
</evidence>
<dbReference type="PANTHER" id="PTHR47129">
    <property type="entry name" value="QUINONE OXIDOREDUCTASE 2"/>
    <property type="match status" value="1"/>
</dbReference>
<dbReference type="EMBL" id="MCFH01000023">
    <property type="protein sequence ID" value="ORX49659.1"/>
    <property type="molecule type" value="Genomic_DNA"/>
</dbReference>
<proteinExistence type="predicted"/>
<name>A0A1Y1V8A3_9FUNG</name>
<keyword evidence="3" id="KW-1185">Reference proteome</keyword>
<comment type="caution">
    <text evidence="2">The sequence shown here is derived from an EMBL/GenBank/DDBJ whole genome shotgun (WGS) entry which is preliminary data.</text>
</comment>
<dbReference type="Gene3D" id="3.40.50.720">
    <property type="entry name" value="NAD(P)-binding Rossmann-like Domain"/>
    <property type="match status" value="1"/>
</dbReference>
<feature type="domain" description="NmrA-like" evidence="1">
    <location>
        <begin position="3"/>
        <end position="232"/>
    </location>
</feature>
<dbReference type="Proteomes" id="UP000193719">
    <property type="component" value="Unassembled WGS sequence"/>
</dbReference>
<reference evidence="2 3" key="1">
    <citation type="submission" date="2016-08" db="EMBL/GenBank/DDBJ databases">
        <title>Genomes of anaerobic fungi encode conserved fungal cellulosomes for biomass hydrolysis.</title>
        <authorList>
            <consortium name="DOE Joint Genome Institute"/>
            <person name="Haitjema C.H."/>
            <person name="Gilmore S.P."/>
            <person name="Henske J.K."/>
            <person name="Solomon K.V."/>
            <person name="De Groot R."/>
            <person name="Kuo A."/>
            <person name="Mondo S.J."/>
            <person name="Salamov A.A."/>
            <person name="Labutti K."/>
            <person name="Zhao Z."/>
            <person name="Chiniquy J."/>
            <person name="Barry K."/>
            <person name="Brewer H.M."/>
            <person name="Purvine S.O."/>
            <person name="Wright A.T."/>
            <person name="Boxma B."/>
            <person name="Van Alen T."/>
            <person name="Hackstein J.H."/>
            <person name="Baker S.E."/>
            <person name="Grigoriev I.V."/>
            <person name="O'Malley M.A."/>
        </authorList>
    </citation>
    <scope>NUCLEOTIDE SEQUENCE [LARGE SCALE GENOMIC DNA]</scope>
    <source>
        <strain evidence="3">finn</strain>
    </source>
</reference>
<dbReference type="AlphaFoldDB" id="A0A1Y1V8A3"/>
<dbReference type="STRING" id="1754191.A0A1Y1V8A3"/>
<organism evidence="2 3">
    <name type="scientific">Piromyces finnis</name>
    <dbReference type="NCBI Taxonomy" id="1754191"/>
    <lineage>
        <taxon>Eukaryota</taxon>
        <taxon>Fungi</taxon>
        <taxon>Fungi incertae sedis</taxon>
        <taxon>Chytridiomycota</taxon>
        <taxon>Chytridiomycota incertae sedis</taxon>
        <taxon>Neocallimastigomycetes</taxon>
        <taxon>Neocallimastigales</taxon>
        <taxon>Neocallimastigaceae</taxon>
        <taxon>Piromyces</taxon>
    </lineage>
</organism>
<dbReference type="PANTHER" id="PTHR47129:SF1">
    <property type="entry name" value="NMRA-LIKE DOMAIN-CONTAINING PROTEIN"/>
    <property type="match status" value="1"/>
</dbReference>
<sequence length="291" mass="33071">MGKIAVVGGTGHYGSKAIDCLIERGVKPSDIVVMYRNEEKALPFKDRGMEIRYGDYKKEYASDIFKDIEKLLFISGFEMDSLTRIKDHIVVIEAARSSHVSHIVYTGLAHPYQCEFGLEDVHLATEYAIKASGIPYTFLRNTFYSEYYLSDIYLKRSVDSGILYTLANGRGVNFVSRDDMAKSAAVVLTTEGHLNKAYEITYPKPFTYKDIVEIVSEVSGKKVELVETTKEEYEPYLDKLGIPKYFQYIDAGMLQQKFVDGWGELCSNDLANLIGEENITTPRQFIEKIEF</sequence>